<comment type="subcellular location">
    <subcellularLocation>
        <location evidence="1">Bacterial flagellum basal body</location>
    </subcellularLocation>
    <subcellularLocation>
        <location evidence="2 7">Secreted</location>
    </subcellularLocation>
</comment>
<dbReference type="EMBL" id="JAGTUF010000004">
    <property type="protein sequence ID" value="MBR9971468.1"/>
    <property type="molecule type" value="Genomic_DNA"/>
</dbReference>
<evidence type="ECO:0000256" key="6">
    <source>
        <dbReference type="ARBA" id="ARBA00023143"/>
    </source>
</evidence>
<dbReference type="PANTHER" id="PTHR30033:SF1">
    <property type="entry name" value="FLAGELLAR HOOK-ASSOCIATED PROTEIN 1"/>
    <property type="match status" value="1"/>
</dbReference>
<keyword evidence="11" id="KW-0282">Flagellum</keyword>
<sequence>MSLNLALGSATSSLRTIQSELALAANNIANADTQGYTVKSATKVNTTVGGGGIGTGVDITGILSKVDANLLRTIITATSANAETATTADYLDRLSDVLGQLSSEESGGDTLATSLAALQSTLEELAATPESETLKTQAVLQLTDVAANLRDTSAQVQDLRSDADADIENAVASINESLHAIDSLNDSIVQARARGQSTADLEDQRMVLVADLSEQINISYFTDEDGAMTIYTGGQPLLNSQVHELSYQAAGTVTSETVYPGGFDAITLGGSDITTTIKSGTLAALVALRDDTLPAVQDQLDAIATTLKDQLNTISNQGTPLPAPQTLTGTVEGMTGADALAATGTLRVAIANSDGSAVSVTDIDMTTITSVDDLLGQLNAISGLSAALDGDGRLVIETTDSTTGIALSGGDVGGKTISSYFGMNDLITGDGAENLFVRKDIAADPSLLAVGKVTDSGISLDAGALAQAMADIIDTGAAADLVADVGAQVKAADSAAASKQTTLTALTDSFSSQYGVNIDEETARISELENAYSASAQVLATIQEMFQALLNAVS</sequence>
<dbReference type="RefSeq" id="WP_211547260.1">
    <property type="nucleotide sequence ID" value="NZ_JAGTUF010000004.1"/>
</dbReference>
<evidence type="ECO:0000256" key="7">
    <source>
        <dbReference type="RuleBase" id="RU362065"/>
    </source>
</evidence>
<evidence type="ECO:0000256" key="4">
    <source>
        <dbReference type="ARBA" id="ARBA00016244"/>
    </source>
</evidence>
<dbReference type="SUPFAM" id="SSF64518">
    <property type="entry name" value="Phase 1 flagellin"/>
    <property type="match status" value="1"/>
</dbReference>
<keyword evidence="11" id="KW-0969">Cilium</keyword>
<dbReference type="InterPro" id="IPR002371">
    <property type="entry name" value="FlgK"/>
</dbReference>
<feature type="domain" description="Flagellar hook-associated protein FlgK helical" evidence="10">
    <location>
        <begin position="107"/>
        <end position="320"/>
    </location>
</feature>
<dbReference type="NCBIfam" id="TIGR02492">
    <property type="entry name" value="flgK_ends"/>
    <property type="match status" value="1"/>
</dbReference>
<dbReference type="InterPro" id="IPR010930">
    <property type="entry name" value="Flg_bb/hook_C_dom"/>
</dbReference>
<dbReference type="Pfam" id="PF06429">
    <property type="entry name" value="Flg_bbr_C"/>
    <property type="match status" value="1"/>
</dbReference>
<keyword evidence="12" id="KW-1185">Reference proteome</keyword>
<evidence type="ECO:0000256" key="3">
    <source>
        <dbReference type="ARBA" id="ARBA00009677"/>
    </source>
</evidence>
<evidence type="ECO:0000259" key="9">
    <source>
        <dbReference type="Pfam" id="PF06429"/>
    </source>
</evidence>
<dbReference type="PRINTS" id="PR01005">
    <property type="entry name" value="FLGHOOKAP1"/>
</dbReference>
<keyword evidence="11" id="KW-0966">Cell projection</keyword>
<evidence type="ECO:0000259" key="10">
    <source>
        <dbReference type="Pfam" id="PF22638"/>
    </source>
</evidence>
<evidence type="ECO:0000256" key="5">
    <source>
        <dbReference type="ARBA" id="ARBA00022525"/>
    </source>
</evidence>
<proteinExistence type="inferred from homology"/>
<feature type="domain" description="Flagellar basal body rod protein N-terminal" evidence="8">
    <location>
        <begin position="10"/>
        <end position="37"/>
    </location>
</feature>
<organism evidence="11 12">
    <name type="scientific">Magnetospirillum sulfuroxidans</name>
    <dbReference type="NCBI Taxonomy" id="611300"/>
    <lineage>
        <taxon>Bacteria</taxon>
        <taxon>Pseudomonadati</taxon>
        <taxon>Pseudomonadota</taxon>
        <taxon>Alphaproteobacteria</taxon>
        <taxon>Rhodospirillales</taxon>
        <taxon>Rhodospirillaceae</taxon>
        <taxon>Magnetospirillum</taxon>
    </lineage>
</organism>
<comment type="similarity">
    <text evidence="3 7">Belongs to the flagella basal body rod proteins family.</text>
</comment>
<protein>
    <recommendedName>
        <fullName evidence="4 7">Flagellar hook-associated protein 1</fullName>
        <shortName evidence="7">HAP1</shortName>
    </recommendedName>
</protein>
<gene>
    <name evidence="7 11" type="primary">flgK</name>
    <name evidence="11" type="ORF">KEC16_07065</name>
</gene>
<evidence type="ECO:0000313" key="12">
    <source>
        <dbReference type="Proteomes" id="UP000680714"/>
    </source>
</evidence>
<evidence type="ECO:0000313" key="11">
    <source>
        <dbReference type="EMBL" id="MBR9971468.1"/>
    </source>
</evidence>
<comment type="caution">
    <text evidence="11">The sequence shown here is derived from an EMBL/GenBank/DDBJ whole genome shotgun (WGS) entry which is preliminary data.</text>
</comment>
<dbReference type="InterPro" id="IPR053927">
    <property type="entry name" value="FlgK_helical"/>
</dbReference>
<dbReference type="PANTHER" id="PTHR30033">
    <property type="entry name" value="FLAGELLAR HOOK-ASSOCIATED PROTEIN 1"/>
    <property type="match status" value="1"/>
</dbReference>
<evidence type="ECO:0000256" key="2">
    <source>
        <dbReference type="ARBA" id="ARBA00004613"/>
    </source>
</evidence>
<feature type="domain" description="Flagellar basal-body/hook protein C-terminal" evidence="9">
    <location>
        <begin position="512"/>
        <end position="551"/>
    </location>
</feature>
<evidence type="ECO:0000256" key="1">
    <source>
        <dbReference type="ARBA" id="ARBA00004117"/>
    </source>
</evidence>
<dbReference type="InterPro" id="IPR001444">
    <property type="entry name" value="Flag_bb_rod_N"/>
</dbReference>
<keyword evidence="5 7" id="KW-0964">Secreted</keyword>
<reference evidence="11 12" key="1">
    <citation type="submission" date="2021-04" db="EMBL/GenBank/DDBJ databases">
        <title>Magnetospirillum sulfuroxidans sp. nov., a facultative chemolithoautotrophic sulfur-oxidizing alphaproteobacterium isolated from freshwater sediment and proposals for Paramagetospirillum gen. nov., and Magnetospirillaceae fam. nov.</title>
        <authorList>
            <person name="Koziaeva V."/>
            <person name="Geelhoed J.S."/>
            <person name="Sorokin D.Y."/>
            <person name="Grouzdev D.S."/>
        </authorList>
    </citation>
    <scope>NUCLEOTIDE SEQUENCE [LARGE SCALE GENOMIC DNA]</scope>
    <source>
        <strain evidence="11 12">J10</strain>
    </source>
</reference>
<keyword evidence="6 7" id="KW-0975">Bacterial flagellum</keyword>
<dbReference type="Pfam" id="PF22638">
    <property type="entry name" value="FlgK_D1"/>
    <property type="match status" value="1"/>
</dbReference>
<dbReference type="Proteomes" id="UP000680714">
    <property type="component" value="Unassembled WGS sequence"/>
</dbReference>
<dbReference type="Pfam" id="PF00460">
    <property type="entry name" value="Flg_bb_rod"/>
    <property type="match status" value="1"/>
</dbReference>
<accession>A0ABS5ICK2</accession>
<evidence type="ECO:0000259" key="8">
    <source>
        <dbReference type="Pfam" id="PF00460"/>
    </source>
</evidence>
<name>A0ABS5ICK2_9PROT</name>